<dbReference type="Proteomes" id="UP000001514">
    <property type="component" value="Unassembled WGS sequence"/>
</dbReference>
<organism evidence="3">
    <name type="scientific">Selaginella moellendorffii</name>
    <name type="common">Spikemoss</name>
    <dbReference type="NCBI Taxonomy" id="88036"/>
    <lineage>
        <taxon>Eukaryota</taxon>
        <taxon>Viridiplantae</taxon>
        <taxon>Streptophyta</taxon>
        <taxon>Embryophyta</taxon>
        <taxon>Tracheophyta</taxon>
        <taxon>Lycopodiopsida</taxon>
        <taxon>Selaginellales</taxon>
        <taxon>Selaginellaceae</taxon>
        <taxon>Selaginella</taxon>
    </lineage>
</organism>
<dbReference type="AlphaFoldDB" id="D8R2S6"/>
<dbReference type="KEGG" id="smo:SELMODRAFT_406559"/>
<protein>
    <submittedName>
        <fullName evidence="2">Uncharacterized protein</fullName>
    </submittedName>
</protein>
<keyword evidence="3" id="KW-1185">Reference proteome</keyword>
<name>D8R2S6_SELML</name>
<proteinExistence type="predicted"/>
<dbReference type="HOGENOM" id="CLU_2296544_0_0_1"/>
<feature type="compositionally biased region" description="Polar residues" evidence="1">
    <location>
        <begin position="23"/>
        <end position="40"/>
    </location>
</feature>
<dbReference type="InParanoid" id="D8R2S6"/>
<evidence type="ECO:0000313" key="3">
    <source>
        <dbReference type="Proteomes" id="UP000001514"/>
    </source>
</evidence>
<accession>D8R2S6</accession>
<evidence type="ECO:0000313" key="2">
    <source>
        <dbReference type="EMBL" id="EFJ33777.1"/>
    </source>
</evidence>
<feature type="region of interest" description="Disordered" evidence="1">
    <location>
        <begin position="19"/>
        <end position="58"/>
    </location>
</feature>
<dbReference type="Gramene" id="EFJ33777">
    <property type="protein sequence ID" value="EFJ33777"/>
    <property type="gene ID" value="SELMODRAFT_406559"/>
</dbReference>
<gene>
    <name evidence="2" type="ORF">SELMODRAFT_406559</name>
</gene>
<evidence type="ECO:0000256" key="1">
    <source>
        <dbReference type="SAM" id="MobiDB-lite"/>
    </source>
</evidence>
<dbReference type="EMBL" id="GL377570">
    <property type="protein sequence ID" value="EFJ33777.1"/>
    <property type="molecule type" value="Genomic_DNA"/>
</dbReference>
<sequence>MVELLDNAIVKELCHFHRDRQSHQFSRQKPRSSSLPTLSASFEEEEEEMIQPLSNSTRFAPQDTLQRHWDVSGAFRPIRDGLGIPTGFFLTRRRSPDDLAP</sequence>
<reference evidence="2 3" key="1">
    <citation type="journal article" date="2011" name="Science">
        <title>The Selaginella genome identifies genetic changes associated with the evolution of vascular plants.</title>
        <authorList>
            <person name="Banks J.A."/>
            <person name="Nishiyama T."/>
            <person name="Hasebe M."/>
            <person name="Bowman J.L."/>
            <person name="Gribskov M."/>
            <person name="dePamphilis C."/>
            <person name="Albert V.A."/>
            <person name="Aono N."/>
            <person name="Aoyama T."/>
            <person name="Ambrose B.A."/>
            <person name="Ashton N.W."/>
            <person name="Axtell M.J."/>
            <person name="Barker E."/>
            <person name="Barker M.S."/>
            <person name="Bennetzen J.L."/>
            <person name="Bonawitz N.D."/>
            <person name="Chapple C."/>
            <person name="Cheng C."/>
            <person name="Correa L.G."/>
            <person name="Dacre M."/>
            <person name="DeBarry J."/>
            <person name="Dreyer I."/>
            <person name="Elias M."/>
            <person name="Engstrom E.M."/>
            <person name="Estelle M."/>
            <person name="Feng L."/>
            <person name="Finet C."/>
            <person name="Floyd S.K."/>
            <person name="Frommer W.B."/>
            <person name="Fujita T."/>
            <person name="Gramzow L."/>
            <person name="Gutensohn M."/>
            <person name="Harholt J."/>
            <person name="Hattori M."/>
            <person name="Heyl A."/>
            <person name="Hirai T."/>
            <person name="Hiwatashi Y."/>
            <person name="Ishikawa M."/>
            <person name="Iwata M."/>
            <person name="Karol K.G."/>
            <person name="Koehler B."/>
            <person name="Kolukisaoglu U."/>
            <person name="Kubo M."/>
            <person name="Kurata T."/>
            <person name="Lalonde S."/>
            <person name="Li K."/>
            <person name="Li Y."/>
            <person name="Litt A."/>
            <person name="Lyons E."/>
            <person name="Manning G."/>
            <person name="Maruyama T."/>
            <person name="Michael T.P."/>
            <person name="Mikami K."/>
            <person name="Miyazaki S."/>
            <person name="Morinaga S."/>
            <person name="Murata T."/>
            <person name="Mueller-Roeber B."/>
            <person name="Nelson D.R."/>
            <person name="Obara M."/>
            <person name="Oguri Y."/>
            <person name="Olmstead R.G."/>
            <person name="Onodera N."/>
            <person name="Petersen B.L."/>
            <person name="Pils B."/>
            <person name="Prigge M."/>
            <person name="Rensing S.A."/>
            <person name="Riano-Pachon D.M."/>
            <person name="Roberts A.W."/>
            <person name="Sato Y."/>
            <person name="Scheller H.V."/>
            <person name="Schulz B."/>
            <person name="Schulz C."/>
            <person name="Shakirov E.V."/>
            <person name="Shibagaki N."/>
            <person name="Shinohara N."/>
            <person name="Shippen D.E."/>
            <person name="Soerensen I."/>
            <person name="Sotooka R."/>
            <person name="Sugimoto N."/>
            <person name="Sugita M."/>
            <person name="Sumikawa N."/>
            <person name="Tanurdzic M."/>
            <person name="Theissen G."/>
            <person name="Ulvskov P."/>
            <person name="Wakazuki S."/>
            <person name="Weng J.K."/>
            <person name="Willats W.W."/>
            <person name="Wipf D."/>
            <person name="Wolf P.G."/>
            <person name="Yang L."/>
            <person name="Zimmer A.D."/>
            <person name="Zhu Q."/>
            <person name="Mitros T."/>
            <person name="Hellsten U."/>
            <person name="Loque D."/>
            <person name="Otillar R."/>
            <person name="Salamov A."/>
            <person name="Schmutz J."/>
            <person name="Shapiro H."/>
            <person name="Lindquist E."/>
            <person name="Lucas S."/>
            <person name="Rokhsar D."/>
            <person name="Grigoriev I.V."/>
        </authorList>
    </citation>
    <scope>NUCLEOTIDE SEQUENCE [LARGE SCALE GENOMIC DNA]</scope>
</reference>